<gene>
    <name evidence="1" type="ORF">ACOLOM_LOCUS11654</name>
</gene>
<evidence type="ECO:0000313" key="1">
    <source>
        <dbReference type="EMBL" id="CAG8731251.1"/>
    </source>
</evidence>
<keyword evidence="2" id="KW-1185">Reference proteome</keyword>
<reference evidence="1" key="1">
    <citation type="submission" date="2021-06" db="EMBL/GenBank/DDBJ databases">
        <authorList>
            <person name="Kallberg Y."/>
            <person name="Tangrot J."/>
            <person name="Rosling A."/>
        </authorList>
    </citation>
    <scope>NUCLEOTIDE SEQUENCE</scope>
    <source>
        <strain evidence="1">CL356</strain>
    </source>
</reference>
<accession>A0ACA9Q5N6</accession>
<feature type="non-terminal residue" evidence="1">
    <location>
        <position position="1"/>
    </location>
</feature>
<evidence type="ECO:0000313" key="2">
    <source>
        <dbReference type="Proteomes" id="UP000789525"/>
    </source>
</evidence>
<protein>
    <submittedName>
        <fullName evidence="1">3635_t:CDS:1</fullName>
    </submittedName>
</protein>
<organism evidence="1 2">
    <name type="scientific">Acaulospora colombiana</name>
    <dbReference type="NCBI Taxonomy" id="27376"/>
    <lineage>
        <taxon>Eukaryota</taxon>
        <taxon>Fungi</taxon>
        <taxon>Fungi incertae sedis</taxon>
        <taxon>Mucoromycota</taxon>
        <taxon>Glomeromycotina</taxon>
        <taxon>Glomeromycetes</taxon>
        <taxon>Diversisporales</taxon>
        <taxon>Acaulosporaceae</taxon>
        <taxon>Acaulospora</taxon>
    </lineage>
</organism>
<sequence>KLATSTDGRNLHSLAPETNRASIDEENALVTCKNLLKTLRNTGYSLNAALSYPIMDQRVMTLYKESSQHIYNIHKVTLKALQMAHKSASSSNDFQSSLYGLSTPYIRSQLSRFVIASLEKWAAASNLDFFLDDPHSSALDPPIPFPSSSGNTTSATSSLIPGQTKKIVTSLTKEQLLVDLEFEKHIFADDPRIDLMNNKNIIPITLHQVKINFGEKEEQSGSSGHPEGSLCLLLEERTRNFLRDLGCAPNVDWSQVDPVKVERSAAELRNVLEEINWIVDTAKREAEVNSAKESETWDCIQTIADKASKVLQIEAKLVETDNNLEPVAIDTLALRSSGVHFPFLQSFSLGFLLYLPPLAYLTLLRSYSQQDSKDTTASSNYPSDIPIGWTRKLLIDGPARERLQIPIATLAYDPHSKLSTSHTNNAMEVDESGQPIAREHIASRLEDVSEWN</sequence>
<dbReference type="Proteomes" id="UP000789525">
    <property type="component" value="Unassembled WGS sequence"/>
</dbReference>
<proteinExistence type="predicted"/>
<feature type="non-terminal residue" evidence="1">
    <location>
        <position position="452"/>
    </location>
</feature>
<comment type="caution">
    <text evidence="1">The sequence shown here is derived from an EMBL/GenBank/DDBJ whole genome shotgun (WGS) entry which is preliminary data.</text>
</comment>
<name>A0ACA9Q5N6_9GLOM</name>
<dbReference type="EMBL" id="CAJVPT010042962">
    <property type="protein sequence ID" value="CAG8731251.1"/>
    <property type="molecule type" value="Genomic_DNA"/>
</dbReference>